<sequence>MCRRGAFGGSWLLQEPPARLCHEALCWRYVQAGDLTSGRCGTWCGVWRGLHDSPLLSARVSRATQSKENENFG</sequence>
<accession>A0A5B7EQ79</accession>
<dbReference type="Proteomes" id="UP000324222">
    <property type="component" value="Unassembled WGS sequence"/>
</dbReference>
<keyword evidence="2" id="KW-1185">Reference proteome</keyword>
<dbReference type="AlphaFoldDB" id="A0A5B7EQ79"/>
<comment type="caution">
    <text evidence="1">The sequence shown here is derived from an EMBL/GenBank/DDBJ whole genome shotgun (WGS) entry which is preliminary data.</text>
</comment>
<proteinExistence type="predicted"/>
<evidence type="ECO:0000313" key="2">
    <source>
        <dbReference type="Proteomes" id="UP000324222"/>
    </source>
</evidence>
<reference evidence="1 2" key="1">
    <citation type="submission" date="2019-05" db="EMBL/GenBank/DDBJ databases">
        <title>Another draft genome of Portunus trituberculatus and its Hox gene families provides insights of decapod evolution.</title>
        <authorList>
            <person name="Jeong J.-H."/>
            <person name="Song I."/>
            <person name="Kim S."/>
            <person name="Choi T."/>
            <person name="Kim D."/>
            <person name="Ryu S."/>
            <person name="Kim W."/>
        </authorList>
    </citation>
    <scope>NUCLEOTIDE SEQUENCE [LARGE SCALE GENOMIC DNA]</scope>
    <source>
        <tissue evidence="1">Muscle</tissue>
    </source>
</reference>
<evidence type="ECO:0000313" key="1">
    <source>
        <dbReference type="EMBL" id="MPC34534.1"/>
    </source>
</evidence>
<protein>
    <submittedName>
        <fullName evidence="1">Uncharacterized protein</fullName>
    </submittedName>
</protein>
<organism evidence="1 2">
    <name type="scientific">Portunus trituberculatus</name>
    <name type="common">Swimming crab</name>
    <name type="synonym">Neptunus trituberculatus</name>
    <dbReference type="NCBI Taxonomy" id="210409"/>
    <lineage>
        <taxon>Eukaryota</taxon>
        <taxon>Metazoa</taxon>
        <taxon>Ecdysozoa</taxon>
        <taxon>Arthropoda</taxon>
        <taxon>Crustacea</taxon>
        <taxon>Multicrustacea</taxon>
        <taxon>Malacostraca</taxon>
        <taxon>Eumalacostraca</taxon>
        <taxon>Eucarida</taxon>
        <taxon>Decapoda</taxon>
        <taxon>Pleocyemata</taxon>
        <taxon>Brachyura</taxon>
        <taxon>Eubrachyura</taxon>
        <taxon>Portunoidea</taxon>
        <taxon>Portunidae</taxon>
        <taxon>Portuninae</taxon>
        <taxon>Portunus</taxon>
    </lineage>
</organism>
<dbReference type="EMBL" id="VSRR010003075">
    <property type="protein sequence ID" value="MPC34534.1"/>
    <property type="molecule type" value="Genomic_DNA"/>
</dbReference>
<gene>
    <name evidence="1" type="ORF">E2C01_027927</name>
</gene>
<name>A0A5B7EQ79_PORTR</name>